<dbReference type="AlphaFoldDB" id="A0A5J6MQ37"/>
<reference evidence="1 2" key="1">
    <citation type="submission" date="2019-08" db="EMBL/GenBank/DDBJ databases">
        <title>Hyperibacter terrae gen. nov., sp. nov. and Hyperibacter viscosus sp. nov., two new members in the family Rhodospirillaceae isolated from the rhizosphere of Hypericum perforatum.</title>
        <authorList>
            <person name="Noviana Z."/>
        </authorList>
    </citation>
    <scope>NUCLEOTIDE SEQUENCE [LARGE SCALE GENOMIC DNA]</scope>
    <source>
        <strain evidence="1 2">R5913</strain>
    </source>
</reference>
<dbReference type="OrthoDB" id="7355490at2"/>
<evidence type="ECO:0000313" key="1">
    <source>
        <dbReference type="EMBL" id="QEX18200.1"/>
    </source>
</evidence>
<dbReference type="EMBL" id="CP042906">
    <property type="protein sequence ID" value="QEX18200.1"/>
    <property type="molecule type" value="Genomic_DNA"/>
</dbReference>
<accession>A0A5J6MQ37</accession>
<organism evidence="1 2">
    <name type="scientific">Hypericibacter terrae</name>
    <dbReference type="NCBI Taxonomy" id="2602015"/>
    <lineage>
        <taxon>Bacteria</taxon>
        <taxon>Pseudomonadati</taxon>
        <taxon>Pseudomonadota</taxon>
        <taxon>Alphaproteobacteria</taxon>
        <taxon>Rhodospirillales</taxon>
        <taxon>Dongiaceae</taxon>
        <taxon>Hypericibacter</taxon>
    </lineage>
</organism>
<proteinExistence type="predicted"/>
<dbReference type="KEGG" id="htq:FRZ44_35040"/>
<evidence type="ECO:0000313" key="2">
    <source>
        <dbReference type="Proteomes" id="UP000326202"/>
    </source>
</evidence>
<gene>
    <name evidence="1" type="ORF">FRZ44_35040</name>
</gene>
<dbReference type="RefSeq" id="WP_151178386.1">
    <property type="nucleotide sequence ID" value="NZ_CP042906.1"/>
</dbReference>
<protein>
    <submittedName>
        <fullName evidence="1">Uncharacterized protein</fullName>
    </submittedName>
</protein>
<keyword evidence="2" id="KW-1185">Reference proteome</keyword>
<sequence length="156" mass="16922">MAQTMFAQIARQALPIEISAVSVSAEGIIEERGEDNPVAFRFAFLGHRFSGQAFATQAGARLTIGADLLPLPYSIESRERRQRALALLQATRQLPHTRLMTGANMSVRAVGEIPVERPLTAGRLIGATTVLLLELMPYLALVAEFLPPKRASKNAA</sequence>
<name>A0A5J6MQ37_9PROT</name>
<dbReference type="Proteomes" id="UP000326202">
    <property type="component" value="Chromosome"/>
</dbReference>